<dbReference type="Proteomes" id="UP000642284">
    <property type="component" value="Unassembled WGS sequence"/>
</dbReference>
<dbReference type="InterPro" id="IPR025975">
    <property type="entry name" value="Polysacc_lyase"/>
</dbReference>
<dbReference type="InterPro" id="IPR013320">
    <property type="entry name" value="ConA-like_dom_sf"/>
</dbReference>
<protein>
    <submittedName>
        <fullName evidence="2">Heparin lyase I family protein</fullName>
    </submittedName>
</protein>
<dbReference type="Pfam" id="PF14099">
    <property type="entry name" value="Polysacc_lyase"/>
    <property type="match status" value="1"/>
</dbReference>
<evidence type="ECO:0000313" key="3">
    <source>
        <dbReference type="Proteomes" id="UP000642284"/>
    </source>
</evidence>
<dbReference type="SUPFAM" id="SSF49899">
    <property type="entry name" value="Concanavalin A-like lectins/glucanases"/>
    <property type="match status" value="1"/>
</dbReference>
<keyword evidence="2" id="KW-0456">Lyase</keyword>
<dbReference type="GO" id="GO:0016829">
    <property type="term" value="F:lyase activity"/>
    <property type="evidence" value="ECO:0007669"/>
    <property type="project" value="UniProtKB-KW"/>
</dbReference>
<proteinExistence type="predicted"/>
<name>A0ABR7SP14_9ACTN</name>
<evidence type="ECO:0000256" key="1">
    <source>
        <dbReference type="SAM" id="SignalP"/>
    </source>
</evidence>
<dbReference type="EMBL" id="JACTVJ010000018">
    <property type="protein sequence ID" value="MBC9717225.1"/>
    <property type="molecule type" value="Genomic_DNA"/>
</dbReference>
<feature type="signal peptide" evidence="1">
    <location>
        <begin position="1"/>
        <end position="27"/>
    </location>
</feature>
<feature type="chain" id="PRO_5045440609" evidence="1">
    <location>
        <begin position="28"/>
        <end position="243"/>
    </location>
</feature>
<evidence type="ECO:0000313" key="2">
    <source>
        <dbReference type="EMBL" id="MBC9717225.1"/>
    </source>
</evidence>
<keyword evidence="1" id="KW-0732">Signal</keyword>
<comment type="caution">
    <text evidence="2">The sequence shown here is derived from an EMBL/GenBank/DDBJ whole genome shotgun (WGS) entry which is preliminary data.</text>
</comment>
<gene>
    <name evidence="2" type="ORF">H9Y04_32325</name>
</gene>
<dbReference type="RefSeq" id="WP_187817658.1">
    <property type="nucleotide sequence ID" value="NZ_JACTVJ010000018.1"/>
</dbReference>
<accession>A0ABR7SP14</accession>
<sequence>MHVRPRLLALTAAASAMVLLTSSPAFAAVIRNGEASQGLGVFEGVECPAPGSLVTSEQTDGHARVFRYTKAVGMDRCESRGIKTGGSAYTFRNNSTYWIGWEQNFSVVPGSGSDFVPFQWKSYPNSQQNYPVLMTVGNGMVQLKYVGPGEVWHTIWTREVKAFEWHRVALGIHTSDSASGGWIELYYDGIQRTFSNGSTRYTGRTWDSDNRPKWGAYDRGNTATEIINRVDRLMIGTSYADVG</sequence>
<keyword evidence="3" id="KW-1185">Reference proteome</keyword>
<reference evidence="2 3" key="1">
    <citation type="submission" date="2020-08" db="EMBL/GenBank/DDBJ databases">
        <title>Genemic of Streptomyces polyaspartic.</title>
        <authorList>
            <person name="Liu W."/>
        </authorList>
    </citation>
    <scope>NUCLEOTIDE SEQUENCE [LARGE SCALE GENOMIC DNA]</scope>
    <source>
        <strain evidence="2 3">TRM66268-LWL</strain>
    </source>
</reference>
<organism evidence="2 3">
    <name type="scientific">Streptomyces polyasparticus</name>
    <dbReference type="NCBI Taxonomy" id="2767826"/>
    <lineage>
        <taxon>Bacteria</taxon>
        <taxon>Bacillati</taxon>
        <taxon>Actinomycetota</taxon>
        <taxon>Actinomycetes</taxon>
        <taxon>Kitasatosporales</taxon>
        <taxon>Streptomycetaceae</taxon>
        <taxon>Streptomyces</taxon>
    </lineage>
</organism>